<dbReference type="InterPro" id="IPR015199">
    <property type="entry name" value="DNA_pol_III_delta_C"/>
</dbReference>
<sequence>MKYYPWLHQTYLNKINQYNNGFFHPVTLIQGNQGIGKDILIWNLGCWLLCYKPDNLKHCDNCNSCYLMKLNIHPDYYVIEEKQKDKTIGVDIIRNLISNIYKCVQQGKKRIIFIRNIDKLTQSASNALLKIIEEPPIGSWFFFSTHNISKVTLTIRSRCTILHLLPPSEENGLLWLKSKSSQSKNIILSALRLSTGIPPTALNLIENHLPLRKRLYDTLLISLKYQILNLLPILHENENMCITWLISLILDAMKLQNNITNKLTNIDRKDVVLLLSRAFSFSSLIISIHDCINCRNRLMNVIIVNRELLLTDFLLNWVKISKFHSIDV</sequence>
<feature type="domain" description="DNA polymerase III subunit delta' AAA+ ATPase lid" evidence="11">
    <location>
        <begin position="167"/>
        <end position="205"/>
    </location>
</feature>
<accession>A0A2P5T0L4</accession>
<reference evidence="12 13" key="1">
    <citation type="journal article" date="2018" name="Genome Biol. Evol.">
        <title>Cladogenesis and Genomic Streamlining in Extracellular Endosymbionts of Tropical Stink Bugs.</title>
        <authorList>
            <person name="Otero-Bravo A."/>
            <person name="Goffredi S."/>
            <person name="Sabree Z.L."/>
        </authorList>
    </citation>
    <scope>NUCLEOTIDE SEQUENCE [LARGE SCALE GENOMIC DNA]</scope>
    <source>
        <strain evidence="12 13">SoEE</strain>
    </source>
</reference>
<dbReference type="OrthoDB" id="9811073at2"/>
<dbReference type="Pfam" id="PF13177">
    <property type="entry name" value="DNA_pol3_delta2"/>
    <property type="match status" value="1"/>
</dbReference>
<evidence type="ECO:0000256" key="2">
    <source>
        <dbReference type="ARBA" id="ARBA00014363"/>
    </source>
</evidence>
<dbReference type="RefSeq" id="WP_136130716.1">
    <property type="nucleotide sequence ID" value="NZ_PDKT01000001.1"/>
</dbReference>
<dbReference type="InterPro" id="IPR050238">
    <property type="entry name" value="DNA_Rep/Repair_Clamp_Loader"/>
</dbReference>
<dbReference type="SUPFAM" id="SSF52540">
    <property type="entry name" value="P-loop containing nucleoside triphosphate hydrolases"/>
    <property type="match status" value="1"/>
</dbReference>
<proteinExistence type="predicted"/>
<comment type="function">
    <text evidence="8">DNA polymerase III is a complex, multichain enzyme responsible for most of the replicative synthesis in bacteria. This DNA polymerase also exhibits 3' to 5' exonuclease activity.</text>
</comment>
<dbReference type="EC" id="2.7.7.7" evidence="1"/>
<protein>
    <recommendedName>
        <fullName evidence="2">DNA polymerase III subunit delta'</fullName>
        <ecNumber evidence="1">2.7.7.7</ecNumber>
    </recommendedName>
</protein>
<dbReference type="InterPro" id="IPR027417">
    <property type="entry name" value="P-loop_NTPase"/>
</dbReference>
<evidence type="ECO:0000256" key="1">
    <source>
        <dbReference type="ARBA" id="ARBA00012417"/>
    </source>
</evidence>
<dbReference type="Gene3D" id="1.20.272.10">
    <property type="match status" value="1"/>
</dbReference>
<dbReference type="GO" id="GO:0006261">
    <property type="term" value="P:DNA-templated DNA replication"/>
    <property type="evidence" value="ECO:0007669"/>
    <property type="project" value="TreeGrafter"/>
</dbReference>
<dbReference type="EMBL" id="PDKT01000001">
    <property type="protein sequence ID" value="PPI88106.1"/>
    <property type="molecule type" value="Genomic_DNA"/>
</dbReference>
<dbReference type="Pfam" id="PF09115">
    <property type="entry name" value="DNApol3-delta_C"/>
    <property type="match status" value="1"/>
</dbReference>
<dbReference type="PANTHER" id="PTHR11669">
    <property type="entry name" value="REPLICATION FACTOR C / DNA POLYMERASE III GAMMA-TAU SUBUNIT"/>
    <property type="match status" value="1"/>
</dbReference>
<keyword evidence="4 12" id="KW-0548">Nucleotidyltransferase</keyword>
<name>A0A2P5T0L4_9GAMM</name>
<dbReference type="InterPro" id="IPR008921">
    <property type="entry name" value="DNA_pol3_clamp-load_cplx_C"/>
</dbReference>
<dbReference type="PANTHER" id="PTHR11669:SF8">
    <property type="entry name" value="DNA POLYMERASE III SUBUNIT DELTA"/>
    <property type="match status" value="1"/>
</dbReference>
<gene>
    <name evidence="12" type="ORF">CRV12_00505</name>
</gene>
<evidence type="ECO:0000313" key="13">
    <source>
        <dbReference type="Proteomes" id="UP000296153"/>
    </source>
</evidence>
<dbReference type="Gene3D" id="1.10.8.10">
    <property type="entry name" value="DNA helicase RuvA subunit, C-terminal domain"/>
    <property type="match status" value="1"/>
</dbReference>
<dbReference type="Gene3D" id="3.40.50.300">
    <property type="entry name" value="P-loop containing nucleotide triphosphate hydrolases"/>
    <property type="match status" value="1"/>
</dbReference>
<dbReference type="GO" id="GO:0003887">
    <property type="term" value="F:DNA-directed DNA polymerase activity"/>
    <property type="evidence" value="ECO:0007669"/>
    <property type="project" value="UniProtKB-KW"/>
</dbReference>
<dbReference type="GO" id="GO:0003677">
    <property type="term" value="F:DNA binding"/>
    <property type="evidence" value="ECO:0007669"/>
    <property type="project" value="InterPro"/>
</dbReference>
<evidence type="ECO:0000313" key="12">
    <source>
        <dbReference type="EMBL" id="PPI88106.1"/>
    </source>
</evidence>
<dbReference type="SUPFAM" id="SSF48019">
    <property type="entry name" value="post-AAA+ oligomerization domain-like"/>
    <property type="match status" value="1"/>
</dbReference>
<evidence type="ECO:0000256" key="9">
    <source>
        <dbReference type="ARBA" id="ARBA00049244"/>
    </source>
</evidence>
<keyword evidence="6" id="KW-0239">DNA-directed DNA polymerase</keyword>
<keyword evidence="3 12" id="KW-0808">Transferase</keyword>
<evidence type="ECO:0000256" key="6">
    <source>
        <dbReference type="ARBA" id="ARBA00022932"/>
    </source>
</evidence>
<dbReference type="AlphaFoldDB" id="A0A2P5T0L4"/>
<dbReference type="Pfam" id="PF21500">
    <property type="entry name" value="HolB_lid"/>
    <property type="match status" value="1"/>
</dbReference>
<evidence type="ECO:0000259" key="10">
    <source>
        <dbReference type="Pfam" id="PF09115"/>
    </source>
</evidence>
<evidence type="ECO:0000256" key="5">
    <source>
        <dbReference type="ARBA" id="ARBA00022705"/>
    </source>
</evidence>
<organism evidence="12 13">
    <name type="scientific">Candidatus Pantoea edessiphila</name>
    <dbReference type="NCBI Taxonomy" id="2044610"/>
    <lineage>
        <taxon>Bacteria</taxon>
        <taxon>Pseudomonadati</taxon>
        <taxon>Pseudomonadota</taxon>
        <taxon>Gammaproteobacteria</taxon>
        <taxon>Enterobacterales</taxon>
        <taxon>Erwiniaceae</taxon>
        <taxon>Pantoea</taxon>
    </lineage>
</organism>
<comment type="catalytic activity">
    <reaction evidence="9">
        <text>DNA(n) + a 2'-deoxyribonucleoside 5'-triphosphate = DNA(n+1) + diphosphate</text>
        <dbReference type="Rhea" id="RHEA:22508"/>
        <dbReference type="Rhea" id="RHEA-COMP:17339"/>
        <dbReference type="Rhea" id="RHEA-COMP:17340"/>
        <dbReference type="ChEBI" id="CHEBI:33019"/>
        <dbReference type="ChEBI" id="CHEBI:61560"/>
        <dbReference type="ChEBI" id="CHEBI:173112"/>
        <dbReference type="EC" id="2.7.7.7"/>
    </reaction>
</comment>
<comment type="subunit">
    <text evidence="7">DNA polymerase III contains a core (composed of alpha, epsilon and theta chains) that associates with a tau subunit. This core dimerizes to form the POLIII' complex. PolIII' associates with the gamma complex (composed of gamma, delta, delta', psi and chi chains) and with the beta chain to form the complete DNA polymerase III complex.</text>
</comment>
<feature type="domain" description="DNA polymerase III delta subunit C-terminal" evidence="10">
    <location>
        <begin position="208"/>
        <end position="317"/>
    </location>
</feature>
<evidence type="ECO:0000259" key="11">
    <source>
        <dbReference type="Pfam" id="PF21500"/>
    </source>
</evidence>
<evidence type="ECO:0000256" key="7">
    <source>
        <dbReference type="ARBA" id="ARBA00026073"/>
    </source>
</evidence>
<dbReference type="Proteomes" id="UP000296153">
    <property type="component" value="Unassembled WGS sequence"/>
</dbReference>
<evidence type="ECO:0000256" key="4">
    <source>
        <dbReference type="ARBA" id="ARBA00022695"/>
    </source>
</evidence>
<dbReference type="InterPro" id="IPR048731">
    <property type="entry name" value="HolB_lid-gammaproteobact"/>
</dbReference>
<evidence type="ECO:0000256" key="3">
    <source>
        <dbReference type="ARBA" id="ARBA00022679"/>
    </source>
</evidence>
<dbReference type="GO" id="GO:0009360">
    <property type="term" value="C:DNA polymerase III complex"/>
    <property type="evidence" value="ECO:0007669"/>
    <property type="project" value="InterPro"/>
</dbReference>
<keyword evidence="5" id="KW-0235">DNA replication</keyword>
<evidence type="ECO:0000256" key="8">
    <source>
        <dbReference type="ARBA" id="ARBA00037724"/>
    </source>
</evidence>
<comment type="caution">
    <text evidence="12">The sequence shown here is derived from an EMBL/GenBank/DDBJ whole genome shotgun (WGS) entry which is preliminary data.</text>
</comment>